<sequence>MALRQEKQMQASSHNKASDAAAFLVHKPSLMAPTRAPKRAPTRNRKSANVTRWCDICSKDNHSIKFSRAHLTCEYCNWTGHDSEHCRKRKADEAAAGSSSRSNHVLAVPDSEENLTFPFSKEVCNQIMELLNKNEISIANQVGNTPPLFDEISGKAFQLTCNDQNNIWILDSGASDHIIYDSSLLIESYVAYNRFVKLPNGSRARDLRSGRMIGTGSEKEGLYCLNKVPQVTCNAIDSSSQTLWHQRLGHPSSRISSHQSLSSSKVFDEDANTRALGSTHELRVLGYRVPCLDTTLSNPTNLENPSMLTHLLDPTLPSELSNVPLNPTSPPTLSPPAPPHASAAENVALLVQLELQYKFEALSEAKEELCRKLRRSKITKLL</sequence>
<evidence type="ECO:0008006" key="3">
    <source>
        <dbReference type="Google" id="ProtNLM"/>
    </source>
</evidence>
<dbReference type="AlphaFoldDB" id="A0A4U5PYA3"/>
<proteinExistence type="predicted"/>
<evidence type="ECO:0000313" key="2">
    <source>
        <dbReference type="EMBL" id="TKS01982.1"/>
    </source>
</evidence>
<reference evidence="2" key="1">
    <citation type="submission" date="2018-10" db="EMBL/GenBank/DDBJ databases">
        <title>Population genomic analysis revealed the cold adaptation of white poplar.</title>
        <authorList>
            <person name="Liu Y.-J."/>
        </authorList>
    </citation>
    <scope>NUCLEOTIDE SEQUENCE [LARGE SCALE GENOMIC DNA]</scope>
    <source>
        <strain evidence="2">PAL-ZL1</strain>
    </source>
</reference>
<comment type="caution">
    <text evidence="2">The sequence shown here is derived from an EMBL/GenBank/DDBJ whole genome shotgun (WGS) entry which is preliminary data.</text>
</comment>
<protein>
    <recommendedName>
        <fullName evidence="3">GAG-pre-integrase domain-containing protein</fullName>
    </recommendedName>
</protein>
<feature type="region of interest" description="Disordered" evidence="1">
    <location>
        <begin position="319"/>
        <end position="341"/>
    </location>
</feature>
<dbReference type="EMBL" id="RCHU01000556">
    <property type="protein sequence ID" value="TKS01982.1"/>
    <property type="molecule type" value="Genomic_DNA"/>
</dbReference>
<accession>A0A4U5PYA3</accession>
<evidence type="ECO:0000256" key="1">
    <source>
        <dbReference type="SAM" id="MobiDB-lite"/>
    </source>
</evidence>
<gene>
    <name evidence="2" type="ORF">D5086_0000168140</name>
</gene>
<feature type="compositionally biased region" description="Pro residues" evidence="1">
    <location>
        <begin position="327"/>
        <end position="339"/>
    </location>
</feature>
<organism evidence="2">
    <name type="scientific">Populus alba</name>
    <name type="common">White poplar</name>
    <dbReference type="NCBI Taxonomy" id="43335"/>
    <lineage>
        <taxon>Eukaryota</taxon>
        <taxon>Viridiplantae</taxon>
        <taxon>Streptophyta</taxon>
        <taxon>Embryophyta</taxon>
        <taxon>Tracheophyta</taxon>
        <taxon>Spermatophyta</taxon>
        <taxon>Magnoliopsida</taxon>
        <taxon>eudicotyledons</taxon>
        <taxon>Gunneridae</taxon>
        <taxon>Pentapetalae</taxon>
        <taxon>rosids</taxon>
        <taxon>fabids</taxon>
        <taxon>Malpighiales</taxon>
        <taxon>Salicaceae</taxon>
        <taxon>Saliceae</taxon>
        <taxon>Populus</taxon>
    </lineage>
</organism>
<name>A0A4U5PYA3_POPAL</name>